<keyword evidence="2 3" id="KW-0732">Signal</keyword>
<evidence type="ECO:0000256" key="1">
    <source>
        <dbReference type="ARBA" id="ARBA00010333"/>
    </source>
</evidence>
<feature type="domain" description="Solute-binding protein family 3/N-terminal" evidence="4">
    <location>
        <begin position="21"/>
        <end position="249"/>
    </location>
</feature>
<dbReference type="Gene3D" id="3.40.190.10">
    <property type="entry name" value="Periplasmic binding protein-like II"/>
    <property type="match status" value="2"/>
</dbReference>
<dbReference type="PANTHER" id="PTHR35936:SF17">
    <property type="entry name" value="ARGININE-BINDING EXTRACELLULAR PROTEIN ARTP"/>
    <property type="match status" value="1"/>
</dbReference>
<evidence type="ECO:0000313" key="6">
    <source>
        <dbReference type="Proteomes" id="UP000680020"/>
    </source>
</evidence>
<sequence>MIKKLLLGLALTSSLALANEPIKIGIEGSYPPFSYMNPDRSLGGFEPDLANLFCEKAKLKCEIVQVEFDALIPSLNTKKIDAILASMSITDQRKQAINFTNKYYQTPAKFVAPIGEYKEITDDVLKGKSIGVQSGTIHETYANEKFAKLADVRSYRNLDEAIFDLDSGRIDLVFADSVPLDDGYLRKGYDKSLEFVGPDYNDPEVFGDGIGIGLRKGDDALMEKFNEAILESRKDGSYQKVADQYFSIDVYGAE</sequence>
<dbReference type="InterPro" id="IPR001638">
    <property type="entry name" value="Solute-binding_3/MltF_N"/>
</dbReference>
<evidence type="ECO:0000313" key="5">
    <source>
        <dbReference type="EMBL" id="MBS7825291.1"/>
    </source>
</evidence>
<comment type="caution">
    <text evidence="5">The sequence shown here is derived from an EMBL/GenBank/DDBJ whole genome shotgun (WGS) entry which is preliminary data.</text>
</comment>
<comment type="similarity">
    <text evidence="1">Belongs to the bacterial solute-binding protein 3 family.</text>
</comment>
<dbReference type="Pfam" id="PF00497">
    <property type="entry name" value="SBP_bac_3"/>
    <property type="match status" value="1"/>
</dbReference>
<dbReference type="SUPFAM" id="SSF53850">
    <property type="entry name" value="Periplasmic binding protein-like II"/>
    <property type="match status" value="1"/>
</dbReference>
<dbReference type="Proteomes" id="UP000680020">
    <property type="component" value="Unassembled WGS sequence"/>
</dbReference>
<evidence type="ECO:0000256" key="2">
    <source>
        <dbReference type="ARBA" id="ARBA00022729"/>
    </source>
</evidence>
<organism evidence="5 6">
    <name type="scientific">Wohlfahrtiimonas chitiniclastica</name>
    <dbReference type="NCBI Taxonomy" id="400946"/>
    <lineage>
        <taxon>Bacteria</taxon>
        <taxon>Pseudomonadati</taxon>
        <taxon>Pseudomonadota</taxon>
        <taxon>Gammaproteobacteria</taxon>
        <taxon>Cardiobacteriales</taxon>
        <taxon>Ignatzschineriaceae</taxon>
        <taxon>Wohlfahrtiimonas</taxon>
    </lineage>
</organism>
<feature type="signal peptide" evidence="3">
    <location>
        <begin position="1"/>
        <end position="18"/>
    </location>
</feature>
<name>A0A162V365_9GAMM</name>
<proteinExistence type="inferred from homology"/>
<reference evidence="5" key="1">
    <citation type="submission" date="2021-03" db="EMBL/GenBank/DDBJ databases">
        <title>Identification and antibiotic profiling of Wohlfahrtiimonas chitiniclastica, an underestimated human pathogen.</title>
        <authorList>
            <person name="Kopf A."/>
            <person name="Bunk B."/>
            <person name="Coldewey S."/>
            <person name="Gunzer F."/>
            <person name="Riedel T."/>
            <person name="Schroettner P."/>
        </authorList>
    </citation>
    <scope>NUCLEOTIDE SEQUENCE</scope>
    <source>
        <strain evidence="5">DSM 100917</strain>
    </source>
</reference>
<dbReference type="SMART" id="SM00062">
    <property type="entry name" value="PBPb"/>
    <property type="match status" value="1"/>
</dbReference>
<dbReference type="RefSeq" id="WP_008315998.1">
    <property type="nucleotide sequence ID" value="NZ_CP115969.1"/>
</dbReference>
<dbReference type="PANTHER" id="PTHR35936">
    <property type="entry name" value="MEMBRANE-BOUND LYTIC MUREIN TRANSGLYCOSYLASE F"/>
    <property type="match status" value="1"/>
</dbReference>
<dbReference type="EMBL" id="JAGIBU010000009">
    <property type="protein sequence ID" value="MBS7825291.1"/>
    <property type="molecule type" value="Genomic_DNA"/>
</dbReference>
<accession>A0A162V365</accession>
<dbReference type="GeneID" id="58264586"/>
<evidence type="ECO:0000259" key="4">
    <source>
        <dbReference type="SMART" id="SM00062"/>
    </source>
</evidence>
<dbReference type="AlphaFoldDB" id="A0A162V365"/>
<gene>
    <name evidence="5" type="ORF">J7561_08760</name>
</gene>
<feature type="chain" id="PRO_5011876461" evidence="3">
    <location>
        <begin position="19"/>
        <end position="254"/>
    </location>
</feature>
<protein>
    <submittedName>
        <fullName evidence="5">Transporter substrate-binding domain-containing protein</fullName>
    </submittedName>
</protein>
<evidence type="ECO:0000256" key="3">
    <source>
        <dbReference type="SAM" id="SignalP"/>
    </source>
</evidence>